<dbReference type="InterPro" id="IPR045851">
    <property type="entry name" value="AMP-bd_C_sf"/>
</dbReference>
<dbReference type="PROSITE" id="PS00455">
    <property type="entry name" value="AMP_BINDING"/>
    <property type="match status" value="1"/>
</dbReference>
<dbReference type="Gene3D" id="3.30.300.30">
    <property type="match status" value="1"/>
</dbReference>
<reference evidence="8" key="1">
    <citation type="submission" date="2016-10" db="EMBL/GenBank/DDBJ databases">
        <authorList>
            <person name="Varghese N."/>
            <person name="Submissions S."/>
        </authorList>
    </citation>
    <scope>NUCLEOTIDE SEQUENCE [LARGE SCALE GENOMIC DNA]</scope>
    <source>
        <strain evidence="8">DSM 45789</strain>
    </source>
</reference>
<organism evidence="7 8">
    <name type="scientific">Marininema halotolerans</name>
    <dbReference type="NCBI Taxonomy" id="1155944"/>
    <lineage>
        <taxon>Bacteria</taxon>
        <taxon>Bacillati</taxon>
        <taxon>Bacillota</taxon>
        <taxon>Bacilli</taxon>
        <taxon>Bacillales</taxon>
        <taxon>Thermoactinomycetaceae</taxon>
        <taxon>Marininema</taxon>
    </lineage>
</organism>
<dbReference type="GO" id="GO:0004321">
    <property type="term" value="F:fatty-acyl-CoA synthase activity"/>
    <property type="evidence" value="ECO:0007669"/>
    <property type="project" value="TreeGrafter"/>
</dbReference>
<dbReference type="GO" id="GO:0006633">
    <property type="term" value="P:fatty acid biosynthetic process"/>
    <property type="evidence" value="ECO:0007669"/>
    <property type="project" value="TreeGrafter"/>
</dbReference>
<keyword evidence="4" id="KW-0067">ATP-binding</keyword>
<dbReference type="InterPro" id="IPR000873">
    <property type="entry name" value="AMP-dep_synth/lig_dom"/>
</dbReference>
<evidence type="ECO:0000259" key="6">
    <source>
        <dbReference type="Pfam" id="PF13193"/>
    </source>
</evidence>
<dbReference type="RefSeq" id="WP_091836647.1">
    <property type="nucleotide sequence ID" value="NZ_FPAA01000005.1"/>
</dbReference>
<feature type="domain" description="AMP-dependent synthetase/ligase" evidence="5">
    <location>
        <begin position="19"/>
        <end position="379"/>
    </location>
</feature>
<dbReference type="GO" id="GO:0015645">
    <property type="term" value="F:fatty acid ligase activity"/>
    <property type="evidence" value="ECO:0007669"/>
    <property type="project" value="TreeGrafter"/>
</dbReference>
<protein>
    <submittedName>
        <fullName evidence="7">Acetyl-CoA synthetase</fullName>
    </submittedName>
</protein>
<comment type="similarity">
    <text evidence="1">Belongs to the ATP-dependent AMP-binding enzyme family.</text>
</comment>
<dbReference type="InterPro" id="IPR020845">
    <property type="entry name" value="AMP-binding_CS"/>
</dbReference>
<dbReference type="InterPro" id="IPR025110">
    <property type="entry name" value="AMP-bd_C"/>
</dbReference>
<dbReference type="GO" id="GO:0016405">
    <property type="term" value="F:CoA-ligase activity"/>
    <property type="evidence" value="ECO:0007669"/>
    <property type="project" value="UniProtKB-ARBA"/>
</dbReference>
<accession>A0A1I6RQE1</accession>
<sequence length="529" mass="59485">MKMPEYYNMTHDIDRHAHDPMQVALRWENEQGVTRMITYRELKQRSDQLAQGFLASGLKKGDRIFILLPRVPEATMTYMGALKAGLTIIPGSEMLRPDDIRYRIEHGEVKAVVFDASLENEVLQGLEGTSTVKMGYVLGETRTDQFQSLLRIGHGVKEQPLPKTRWDDVAFISYTSGTTGGPKGVIHVHGWAIPHQQVAAKEWMDIRKKDTVWATAGPGWAKWVWSPFISTLGSGATALAYQGRFYPEKTLSLIEKYHVNVLCCTPTEYRLMAKVDGLERYNLSDLRSAVSAGEPLNGEVINTFRRYFQVDVRDGYGQTENTLLVATMKGMKVKAGSMGKPTTLNQVEIIDEEGEWVPVGQVGDIAIHEAAPGLFKGYYKDPERTANAFRGEWYLTGDRARKDEDGYFWFEGRGDDIIISAGYTIGPFEVEDALVKHPLVQECAVVASPDSLRGSVVKAFIVLKDGQEQEGSDSLMKELQTHVKSLTAPYKYPRVIEFVTTLPKTSSGKIRRIQLREQEMEGFKHIHDQ</sequence>
<dbReference type="GO" id="GO:0005524">
    <property type="term" value="F:ATP binding"/>
    <property type="evidence" value="ECO:0007669"/>
    <property type="project" value="UniProtKB-KW"/>
</dbReference>
<dbReference type="CDD" id="cd05972">
    <property type="entry name" value="MACS_like"/>
    <property type="match status" value="1"/>
</dbReference>
<dbReference type="PANTHER" id="PTHR43605">
    <property type="entry name" value="ACYL-COENZYME A SYNTHETASE"/>
    <property type="match status" value="1"/>
</dbReference>
<dbReference type="EMBL" id="FPAA01000005">
    <property type="protein sequence ID" value="SFS66905.1"/>
    <property type="molecule type" value="Genomic_DNA"/>
</dbReference>
<evidence type="ECO:0000313" key="7">
    <source>
        <dbReference type="EMBL" id="SFS66905.1"/>
    </source>
</evidence>
<dbReference type="Pfam" id="PF00501">
    <property type="entry name" value="AMP-binding"/>
    <property type="match status" value="1"/>
</dbReference>
<keyword evidence="8" id="KW-1185">Reference proteome</keyword>
<evidence type="ECO:0000259" key="5">
    <source>
        <dbReference type="Pfam" id="PF00501"/>
    </source>
</evidence>
<keyword evidence="3" id="KW-0547">Nucleotide-binding</keyword>
<evidence type="ECO:0000256" key="2">
    <source>
        <dbReference type="ARBA" id="ARBA00022598"/>
    </source>
</evidence>
<dbReference type="SUPFAM" id="SSF56801">
    <property type="entry name" value="Acetyl-CoA synthetase-like"/>
    <property type="match status" value="1"/>
</dbReference>
<evidence type="ECO:0000256" key="4">
    <source>
        <dbReference type="ARBA" id="ARBA00022840"/>
    </source>
</evidence>
<dbReference type="PANTHER" id="PTHR43605:SF10">
    <property type="entry name" value="ACYL-COA SYNTHETASE MEDIUM CHAIN FAMILY MEMBER 3"/>
    <property type="match status" value="1"/>
</dbReference>
<dbReference type="Pfam" id="PF13193">
    <property type="entry name" value="AMP-binding_C"/>
    <property type="match status" value="1"/>
</dbReference>
<evidence type="ECO:0000256" key="3">
    <source>
        <dbReference type="ARBA" id="ARBA00022741"/>
    </source>
</evidence>
<gene>
    <name evidence="7" type="ORF">SAMN05444972_105289</name>
</gene>
<name>A0A1I6RQE1_9BACL</name>
<dbReference type="InterPro" id="IPR051087">
    <property type="entry name" value="Mitochondrial_ACSM"/>
</dbReference>
<proteinExistence type="inferred from homology"/>
<dbReference type="OrthoDB" id="9778383at2"/>
<keyword evidence="2" id="KW-0436">Ligase</keyword>
<dbReference type="Proteomes" id="UP000198660">
    <property type="component" value="Unassembled WGS sequence"/>
</dbReference>
<dbReference type="AlphaFoldDB" id="A0A1I6RQE1"/>
<dbReference type="Gene3D" id="3.40.50.12780">
    <property type="entry name" value="N-terminal domain of ligase-like"/>
    <property type="match status" value="1"/>
</dbReference>
<feature type="domain" description="AMP-binding enzyme C-terminal" evidence="6">
    <location>
        <begin position="429"/>
        <end position="509"/>
    </location>
</feature>
<dbReference type="GO" id="GO:0006637">
    <property type="term" value="P:acyl-CoA metabolic process"/>
    <property type="evidence" value="ECO:0007669"/>
    <property type="project" value="TreeGrafter"/>
</dbReference>
<dbReference type="FunFam" id="3.30.300.30:FF:000005">
    <property type="entry name" value="Acyl-coenzyme A synthetase ACSM5, mitochondrial"/>
    <property type="match status" value="1"/>
</dbReference>
<dbReference type="InterPro" id="IPR042099">
    <property type="entry name" value="ANL_N_sf"/>
</dbReference>
<evidence type="ECO:0000313" key="8">
    <source>
        <dbReference type="Proteomes" id="UP000198660"/>
    </source>
</evidence>
<evidence type="ECO:0000256" key="1">
    <source>
        <dbReference type="ARBA" id="ARBA00006432"/>
    </source>
</evidence>